<accession>A0A3B0M3E7</accession>
<evidence type="ECO:0000313" key="1">
    <source>
        <dbReference type="EMBL" id="SSW96480.1"/>
    </source>
</evidence>
<name>A0A3B0M3E7_9GAMM</name>
<reference evidence="1" key="1">
    <citation type="submission" date="2018-04" db="EMBL/GenBank/DDBJ databases">
        <authorList>
            <person name="Go L.Y."/>
            <person name="Mitchell J.A."/>
        </authorList>
    </citation>
    <scope>NUCLEOTIDE SEQUENCE</scope>
    <source>
        <strain evidence="1">ARTV</strain>
    </source>
</reference>
<protein>
    <recommendedName>
        <fullName evidence="2">DNA-directed DNA polymerase</fullName>
    </recommendedName>
</protein>
<dbReference type="EMBL" id="UFQR01000017">
    <property type="protein sequence ID" value="SSW96480.1"/>
    <property type="molecule type" value="Genomic_DNA"/>
</dbReference>
<gene>
    <name evidence="1" type="ORF">ARTV_2916</name>
</gene>
<dbReference type="SUPFAM" id="SSF56672">
    <property type="entry name" value="DNA/RNA polymerases"/>
    <property type="match status" value="1"/>
</dbReference>
<dbReference type="AlphaFoldDB" id="A0A3B0M3E7"/>
<organism evidence="1">
    <name type="scientific">Arsenophonus endosymbiont of Trialeurodes vaporariorum</name>
    <dbReference type="NCBI Taxonomy" id="235567"/>
    <lineage>
        <taxon>Bacteria</taxon>
        <taxon>Pseudomonadati</taxon>
        <taxon>Pseudomonadota</taxon>
        <taxon>Gammaproteobacteria</taxon>
        <taxon>Enterobacterales</taxon>
        <taxon>Morganellaceae</taxon>
        <taxon>Arsenophonus</taxon>
    </lineage>
</organism>
<sequence length="139" mass="15730">MFKCRKLSVRRDKGWLRICLPSGRSLCYPSARTENGQITYMGTNPYSRKWERLKTYGGKITENICQAAARDVLAYNMPLIEKAGYEIVLTVNDEIISEAPDTPEFSAEGLSTLLSAKPDWAFDLPLSAAGFETYCYRKE</sequence>
<proteinExistence type="predicted"/>
<dbReference type="InterPro" id="IPR043502">
    <property type="entry name" value="DNA/RNA_pol_sf"/>
</dbReference>
<evidence type="ECO:0008006" key="2">
    <source>
        <dbReference type="Google" id="ProtNLM"/>
    </source>
</evidence>